<evidence type="ECO:0000313" key="4">
    <source>
        <dbReference type="Ensembl" id="ENSSFOP00015007511.2"/>
    </source>
</evidence>
<keyword evidence="5" id="KW-1185">Reference proteome</keyword>
<reference evidence="4 5" key="1">
    <citation type="submission" date="2019-04" db="EMBL/GenBank/DDBJ databases">
        <authorList>
            <consortium name="Wellcome Sanger Institute Data Sharing"/>
        </authorList>
    </citation>
    <scope>NUCLEOTIDE SEQUENCE [LARGE SCALE GENOMIC DNA]</scope>
</reference>
<proteinExistence type="predicted"/>
<evidence type="ECO:0000313" key="5">
    <source>
        <dbReference type="Proteomes" id="UP000694397"/>
    </source>
</evidence>
<dbReference type="InterPro" id="IPR036869">
    <property type="entry name" value="J_dom_sf"/>
</dbReference>
<feature type="compositionally biased region" description="Low complexity" evidence="2">
    <location>
        <begin position="74"/>
        <end position="89"/>
    </location>
</feature>
<feature type="region of interest" description="Disordered" evidence="2">
    <location>
        <begin position="242"/>
        <end position="281"/>
    </location>
</feature>
<dbReference type="Gene3D" id="6.10.140.100">
    <property type="match status" value="1"/>
</dbReference>
<dbReference type="AlphaFoldDB" id="A0A8C9R5Y8"/>
<feature type="compositionally biased region" description="Basic and acidic residues" evidence="2">
    <location>
        <begin position="325"/>
        <end position="341"/>
    </location>
</feature>
<dbReference type="SUPFAM" id="SSF46565">
    <property type="entry name" value="Chaperone J-domain"/>
    <property type="match status" value="1"/>
</dbReference>
<dbReference type="PANTHER" id="PTHR45168">
    <property type="entry name" value="DNAJ HOMOLOG SUBFAMILY B MEMBER 2"/>
    <property type="match status" value="1"/>
</dbReference>
<dbReference type="KEGG" id="sfm:108918127"/>
<accession>A0A8C9R5Y8</accession>
<dbReference type="GO" id="GO:0030544">
    <property type="term" value="F:Hsp70 protein binding"/>
    <property type="evidence" value="ECO:0007669"/>
    <property type="project" value="InterPro"/>
</dbReference>
<sequence>MVDYYDVLGVPRTATPEDIKRAYRKQALRWHPDKNPDNKEEAEKKFKEIAEAYEVLSDRSRRDAYDHYGKEGMSSSGSSGPSTPGEFPGFTFTFRSPEEVFREFFGGQDPFATFFDDFPFGGMHGGIHMGMHGGIHGHPNSSRIGTSRLFSFPSPGMDFTSFSVGGMGSLDSMSVGTGHFESVSTTTRIVNGKRTTTRKIIKDGQERTEIEEDGVLKKILINGVEDEMALALELSIREQHKLPSQAQQLPRQPKQPLLERPSSSPRAPPQRPLGSVHPIHLHSDDTEDEELQVAMACSLSEMEAQQRAAVRDGISGAGSGAKVYGGKDRGGKGKVIRDQPKAVHKSRGTAQDGALPLQRGLGGSLAGSAVTGAQGRVPHGPQGEEGSDQPSRTGSNLKKKRKCNCVMC</sequence>
<reference evidence="4" key="3">
    <citation type="submission" date="2025-09" db="UniProtKB">
        <authorList>
            <consortium name="Ensembl"/>
        </authorList>
    </citation>
    <scope>IDENTIFICATION</scope>
</reference>
<dbReference type="PROSITE" id="PS00636">
    <property type="entry name" value="DNAJ_1"/>
    <property type="match status" value="1"/>
</dbReference>
<feature type="region of interest" description="Disordered" evidence="2">
    <location>
        <begin position="66"/>
        <end position="89"/>
    </location>
</feature>
<protein>
    <submittedName>
        <fullName evidence="4">DnaJ homolog subfamily B member 6-like</fullName>
    </submittedName>
</protein>
<dbReference type="Proteomes" id="UP000694397">
    <property type="component" value="Chromosome 14"/>
</dbReference>
<dbReference type="InterPro" id="IPR043183">
    <property type="entry name" value="DNJB2/6-like"/>
</dbReference>
<dbReference type="PANTHER" id="PTHR45168:SF3">
    <property type="entry name" value="DNAJ HEAT SHOCK PROTEIN FAMILY (HSP40) MEMBER B2"/>
    <property type="match status" value="1"/>
</dbReference>
<dbReference type="FunFam" id="1.10.287.110:FF:000021">
    <property type="entry name" value="DnaJ (Hsp40) homolog, subfamily B, member 2"/>
    <property type="match status" value="1"/>
</dbReference>
<dbReference type="CDD" id="cd06257">
    <property type="entry name" value="DnaJ"/>
    <property type="match status" value="1"/>
</dbReference>
<dbReference type="SMART" id="SM00271">
    <property type="entry name" value="DnaJ"/>
    <property type="match status" value="1"/>
</dbReference>
<dbReference type="PROSITE" id="PS50076">
    <property type="entry name" value="DNAJ_2"/>
    <property type="match status" value="1"/>
</dbReference>
<gene>
    <name evidence="4" type="primary">LOC108918127</name>
</gene>
<evidence type="ECO:0000256" key="1">
    <source>
        <dbReference type="ARBA" id="ARBA00023186"/>
    </source>
</evidence>
<organism evidence="4 5">
    <name type="scientific">Scleropages formosus</name>
    <name type="common">Asian bonytongue</name>
    <name type="synonym">Osteoglossum formosum</name>
    <dbReference type="NCBI Taxonomy" id="113540"/>
    <lineage>
        <taxon>Eukaryota</taxon>
        <taxon>Metazoa</taxon>
        <taxon>Chordata</taxon>
        <taxon>Craniata</taxon>
        <taxon>Vertebrata</taxon>
        <taxon>Euteleostomi</taxon>
        <taxon>Actinopterygii</taxon>
        <taxon>Neopterygii</taxon>
        <taxon>Teleostei</taxon>
        <taxon>Osteoglossocephala</taxon>
        <taxon>Osteoglossomorpha</taxon>
        <taxon>Osteoglossiformes</taxon>
        <taxon>Osteoglossidae</taxon>
        <taxon>Scleropages</taxon>
    </lineage>
</organism>
<feature type="domain" description="J" evidence="3">
    <location>
        <begin position="3"/>
        <end position="69"/>
    </location>
</feature>
<feature type="region of interest" description="Disordered" evidence="2">
    <location>
        <begin position="310"/>
        <end position="399"/>
    </location>
</feature>
<evidence type="ECO:0000259" key="3">
    <source>
        <dbReference type="PROSITE" id="PS50076"/>
    </source>
</evidence>
<dbReference type="GeneID" id="108918127"/>
<feature type="compositionally biased region" description="Low complexity" evidence="2">
    <location>
        <begin position="245"/>
        <end position="265"/>
    </location>
</feature>
<reference evidence="4" key="2">
    <citation type="submission" date="2025-08" db="UniProtKB">
        <authorList>
            <consortium name="Ensembl"/>
        </authorList>
    </citation>
    <scope>IDENTIFICATION</scope>
</reference>
<dbReference type="GO" id="GO:0005737">
    <property type="term" value="C:cytoplasm"/>
    <property type="evidence" value="ECO:0007669"/>
    <property type="project" value="UniProtKB-ARBA"/>
</dbReference>
<dbReference type="InterPro" id="IPR018253">
    <property type="entry name" value="DnaJ_domain_CS"/>
</dbReference>
<keyword evidence="1" id="KW-0143">Chaperone</keyword>
<name>A0A8C9R5Y8_SCLFO</name>
<dbReference type="Gene3D" id="1.10.287.110">
    <property type="entry name" value="DnaJ domain"/>
    <property type="match status" value="1"/>
</dbReference>
<dbReference type="Pfam" id="PF00226">
    <property type="entry name" value="DnaJ"/>
    <property type="match status" value="1"/>
</dbReference>
<dbReference type="InterPro" id="IPR001623">
    <property type="entry name" value="DnaJ_domain"/>
</dbReference>
<dbReference type="Ensembl" id="ENSSFOT00015007621.2">
    <property type="protein sequence ID" value="ENSSFOP00015007511.2"/>
    <property type="gene ID" value="ENSSFOG00015032440.1"/>
</dbReference>
<dbReference type="GO" id="GO:0051082">
    <property type="term" value="F:unfolded protein binding"/>
    <property type="evidence" value="ECO:0007669"/>
    <property type="project" value="InterPro"/>
</dbReference>
<dbReference type="RefSeq" id="XP_018580670.1">
    <property type="nucleotide sequence ID" value="XM_018725154.2"/>
</dbReference>
<dbReference type="PRINTS" id="PR00625">
    <property type="entry name" value="JDOMAIN"/>
</dbReference>
<evidence type="ECO:0000256" key="2">
    <source>
        <dbReference type="SAM" id="MobiDB-lite"/>
    </source>
</evidence>
<dbReference type="OrthoDB" id="10250354at2759"/>
<dbReference type="GeneTree" id="ENSGT00940000166954"/>